<dbReference type="EMBL" id="OU015584">
    <property type="protein sequence ID" value="CAG5083290.1"/>
    <property type="molecule type" value="Genomic_DNA"/>
</dbReference>
<evidence type="ECO:0000313" key="4">
    <source>
        <dbReference type="EMBL" id="CAG5083290.1"/>
    </source>
</evidence>
<dbReference type="InterPro" id="IPR027417">
    <property type="entry name" value="P-loop_NTPase"/>
</dbReference>
<dbReference type="InterPro" id="IPR047187">
    <property type="entry name" value="SF1_C_Upf1"/>
</dbReference>
<sequence>MREPKSTIGYLKSCFELDNRGNLVSNVYSSKVSYRQFFKNGNFFTSWNELFLLENEHANNVQKELQLYVKEKELKVGLFFISFISNVIGKEIKNICPLFLVDAEIISDEFYFLRLQKDSAILNPAALKALDIESEDHMLEFKLKVEELIAESNGFSEGVVLQLRQLFIDFLPSVESDELLLYPQFCTQKKLKQFDPERCKIQVAGCMFVQEKSKNTQSVLSELDVLMRDNCEYSKLLLSYLNQTFIPKDISISPHQHIKTPVILSESQLKILSECVQNQCTIVTGPPGTGKSFTIAATAVNETLNGKSVLIVTGSEHANNAIEDKIKKDFQLTNISARISKNRSYKAELNRNLKKWLEGVGLTRGVGKKLLLSMEIEKLEDRLFQLETELLELAQEEIKFGEMILAEQRGLINKIKSFFLKLSLERIELHPKLMNEYFNTSSEVIRLKRMYLQAAQKEIIKNSIERNRQSFLQFRNALNATASGYIDELFKEIDFTMLTSVFPIWISTVSDVGIGLPFEKEMFDFVIVDEASQIDAATILPIFQRAKRVIICGDTEQLNPVTFIGQKQLLEVAEKFKAPDLAKLFNYQKESFLDICHKSLQDQSQMHFLDEHYRSLPDIISFSNYHFYNNELRIMTQLPKNENKIGLEPVFCNGTRLEDGTNLEEANALIERLKHLIDHIVLDDHLPTIGILSPFRKQANLIEKLIANDIELKDIKRHEIVCGTAHTFQGNERDIMLLSMVVDNHSHHGAFMHIDKSDVFNVSITRARNKQYVFHSLTNKCSHRDNLLFRYLFEPILLEDRNEQYLLDDLSLDKVTEWLKRSFKTEELKINYAIAGINIDIWAKINDRFVGIDAIGFPGEYEAAISVTKLKILSRLGIKIIPISVSNFLYHKQELKEILQRYI</sequence>
<name>A0A916NHK8_9FLAO</name>
<dbReference type="RefSeq" id="WP_258542373.1">
    <property type="nucleotide sequence ID" value="NZ_OU015584.1"/>
</dbReference>
<gene>
    <name evidence="4" type="primary">recD2_2</name>
    <name evidence="4" type="ORF">CRYO30217_02151</name>
</gene>
<dbReference type="GO" id="GO:0003678">
    <property type="term" value="F:DNA helicase activity"/>
    <property type="evidence" value="ECO:0007669"/>
    <property type="project" value="UniProtKB-EC"/>
</dbReference>
<keyword evidence="4" id="KW-0067">ATP-binding</keyword>
<dbReference type="PANTHER" id="PTHR10887:SF495">
    <property type="entry name" value="HELICASE SENATAXIN ISOFORM X1-RELATED"/>
    <property type="match status" value="1"/>
</dbReference>
<evidence type="ECO:0000313" key="5">
    <source>
        <dbReference type="Proteomes" id="UP000683507"/>
    </source>
</evidence>
<dbReference type="Gene3D" id="3.40.50.300">
    <property type="entry name" value="P-loop containing nucleotide triphosphate hydrolases"/>
    <property type="match status" value="2"/>
</dbReference>
<dbReference type="Pfam" id="PF13086">
    <property type="entry name" value="AAA_11"/>
    <property type="match status" value="1"/>
</dbReference>
<dbReference type="EC" id="3.6.4.12" evidence="4"/>
<keyword evidence="4" id="KW-0378">Hydrolase</keyword>
<dbReference type="GO" id="GO:0016787">
    <property type="term" value="F:hydrolase activity"/>
    <property type="evidence" value="ECO:0007669"/>
    <property type="project" value="UniProtKB-KW"/>
</dbReference>
<keyword evidence="1" id="KW-0175">Coiled coil</keyword>
<dbReference type="CDD" id="cd18808">
    <property type="entry name" value="SF1_C_Upf1"/>
    <property type="match status" value="1"/>
</dbReference>
<dbReference type="InterPro" id="IPR041677">
    <property type="entry name" value="DNA2/NAM7_AAA_11"/>
</dbReference>
<keyword evidence="4" id="KW-0347">Helicase</keyword>
<keyword evidence="5" id="KW-1185">Reference proteome</keyword>
<dbReference type="KEGG" id="ptan:CRYO30217_02151"/>
<dbReference type="InterPro" id="IPR041679">
    <property type="entry name" value="DNA2/NAM7-like_C"/>
</dbReference>
<evidence type="ECO:0000259" key="3">
    <source>
        <dbReference type="Pfam" id="PF13087"/>
    </source>
</evidence>
<protein>
    <submittedName>
        <fullName evidence="4">ATP-dependent RecD-like DNA helicase</fullName>
        <ecNumber evidence="4">3.6.4.12</ecNumber>
    </submittedName>
</protein>
<feature type="coiled-coil region" evidence="1">
    <location>
        <begin position="369"/>
        <end position="396"/>
    </location>
</feature>
<feature type="domain" description="DNA2/NAM7 helicase-like C-terminal" evidence="3">
    <location>
        <begin position="599"/>
        <end position="773"/>
    </location>
</feature>
<dbReference type="AlphaFoldDB" id="A0A916NHK8"/>
<evidence type="ECO:0000259" key="2">
    <source>
        <dbReference type="Pfam" id="PF13086"/>
    </source>
</evidence>
<dbReference type="InterPro" id="IPR045055">
    <property type="entry name" value="DNA2/NAM7-like"/>
</dbReference>
<organism evidence="4 5">
    <name type="scientific">Parvicella tangerina</name>
    <dbReference type="NCBI Taxonomy" id="2829795"/>
    <lineage>
        <taxon>Bacteria</taxon>
        <taxon>Pseudomonadati</taxon>
        <taxon>Bacteroidota</taxon>
        <taxon>Flavobacteriia</taxon>
        <taxon>Flavobacteriales</taxon>
        <taxon>Parvicellaceae</taxon>
        <taxon>Parvicella</taxon>
    </lineage>
</organism>
<feature type="domain" description="DNA2/NAM7 helicase helicase" evidence="2">
    <location>
        <begin position="264"/>
        <end position="563"/>
    </location>
</feature>
<dbReference type="Pfam" id="PF13087">
    <property type="entry name" value="AAA_12"/>
    <property type="match status" value="1"/>
</dbReference>
<dbReference type="PANTHER" id="PTHR10887">
    <property type="entry name" value="DNA2/NAM7 HELICASE FAMILY"/>
    <property type="match status" value="1"/>
</dbReference>
<keyword evidence="4" id="KW-0547">Nucleotide-binding</keyword>
<reference evidence="4" key="1">
    <citation type="submission" date="2021-04" db="EMBL/GenBank/DDBJ databases">
        <authorList>
            <person name="Rodrigo-Torres L."/>
            <person name="Arahal R. D."/>
            <person name="Lucena T."/>
        </authorList>
    </citation>
    <scope>NUCLEOTIDE SEQUENCE</scope>
    <source>
        <strain evidence="4">AS29M-1</strain>
    </source>
</reference>
<evidence type="ECO:0000256" key="1">
    <source>
        <dbReference type="SAM" id="Coils"/>
    </source>
</evidence>
<accession>A0A916NHK8</accession>
<dbReference type="SUPFAM" id="SSF52540">
    <property type="entry name" value="P-loop containing nucleoside triphosphate hydrolases"/>
    <property type="match status" value="1"/>
</dbReference>
<dbReference type="Proteomes" id="UP000683507">
    <property type="component" value="Chromosome"/>
</dbReference>
<proteinExistence type="predicted"/>